<evidence type="ECO:0000313" key="7">
    <source>
        <dbReference type="EMBL" id="NGO06267.1"/>
    </source>
</evidence>
<dbReference type="InterPro" id="IPR011701">
    <property type="entry name" value="MFS"/>
</dbReference>
<dbReference type="InterPro" id="IPR036259">
    <property type="entry name" value="MFS_trans_sf"/>
</dbReference>
<evidence type="ECO:0000313" key="8">
    <source>
        <dbReference type="Proteomes" id="UP000472335"/>
    </source>
</evidence>
<evidence type="ECO:0000256" key="2">
    <source>
        <dbReference type="ARBA" id="ARBA00022692"/>
    </source>
</evidence>
<dbReference type="PANTHER" id="PTHR23534">
    <property type="entry name" value="MFS PERMEASE"/>
    <property type="match status" value="1"/>
</dbReference>
<dbReference type="PROSITE" id="PS50850">
    <property type="entry name" value="MFS"/>
    <property type="match status" value="1"/>
</dbReference>
<evidence type="ECO:0000256" key="4">
    <source>
        <dbReference type="ARBA" id="ARBA00023136"/>
    </source>
</evidence>
<accession>A0A6G4UX50</accession>
<feature type="transmembrane region" description="Helical" evidence="5">
    <location>
        <begin position="224"/>
        <end position="242"/>
    </location>
</feature>
<gene>
    <name evidence="7" type="ORF">G5C60_00850</name>
</gene>
<dbReference type="GO" id="GO:0022857">
    <property type="term" value="F:transmembrane transporter activity"/>
    <property type="evidence" value="ECO:0007669"/>
    <property type="project" value="InterPro"/>
</dbReference>
<dbReference type="RefSeq" id="WP_165254191.1">
    <property type="nucleotide sequence ID" value="NZ_JAAKZY010000002.1"/>
</dbReference>
<dbReference type="GO" id="GO:0005886">
    <property type="term" value="C:plasma membrane"/>
    <property type="evidence" value="ECO:0007669"/>
    <property type="project" value="UniProtKB-SubCell"/>
</dbReference>
<feature type="transmembrane region" description="Helical" evidence="5">
    <location>
        <begin position="348"/>
        <end position="367"/>
    </location>
</feature>
<organism evidence="7 8">
    <name type="scientific">Streptomyces scabichelini</name>
    <dbReference type="NCBI Taxonomy" id="2711217"/>
    <lineage>
        <taxon>Bacteria</taxon>
        <taxon>Bacillati</taxon>
        <taxon>Actinomycetota</taxon>
        <taxon>Actinomycetes</taxon>
        <taxon>Kitasatosporales</taxon>
        <taxon>Streptomycetaceae</taxon>
        <taxon>Streptomyces</taxon>
    </lineage>
</organism>
<name>A0A6G4UX50_9ACTN</name>
<dbReference type="InterPro" id="IPR020846">
    <property type="entry name" value="MFS_dom"/>
</dbReference>
<keyword evidence="4 5" id="KW-0472">Membrane</keyword>
<evidence type="ECO:0000256" key="1">
    <source>
        <dbReference type="ARBA" id="ARBA00004651"/>
    </source>
</evidence>
<evidence type="ECO:0000259" key="6">
    <source>
        <dbReference type="PROSITE" id="PS50850"/>
    </source>
</evidence>
<dbReference type="Pfam" id="PF07690">
    <property type="entry name" value="MFS_1"/>
    <property type="match status" value="2"/>
</dbReference>
<dbReference type="Gene3D" id="1.20.1250.20">
    <property type="entry name" value="MFS general substrate transporter like domains"/>
    <property type="match status" value="2"/>
</dbReference>
<feature type="transmembrane region" description="Helical" evidence="5">
    <location>
        <begin position="254"/>
        <end position="273"/>
    </location>
</feature>
<comment type="caution">
    <text evidence="7">The sequence shown here is derived from an EMBL/GenBank/DDBJ whole genome shotgun (WGS) entry which is preliminary data.</text>
</comment>
<feature type="transmembrane region" description="Helical" evidence="5">
    <location>
        <begin position="34"/>
        <end position="56"/>
    </location>
</feature>
<feature type="transmembrane region" description="Helical" evidence="5">
    <location>
        <begin position="373"/>
        <end position="390"/>
    </location>
</feature>
<protein>
    <submittedName>
        <fullName evidence="7">MFS transporter</fullName>
    </submittedName>
</protein>
<proteinExistence type="predicted"/>
<keyword evidence="8" id="KW-1185">Reference proteome</keyword>
<feature type="transmembrane region" description="Helical" evidence="5">
    <location>
        <begin position="164"/>
        <end position="182"/>
    </location>
</feature>
<keyword evidence="3 5" id="KW-1133">Transmembrane helix</keyword>
<keyword evidence="2 5" id="KW-0812">Transmembrane</keyword>
<feature type="transmembrane region" description="Helical" evidence="5">
    <location>
        <begin position="7"/>
        <end position="28"/>
    </location>
</feature>
<dbReference type="PANTHER" id="PTHR23534:SF1">
    <property type="entry name" value="MAJOR FACILITATOR SUPERFAMILY PROTEIN"/>
    <property type="match status" value="1"/>
</dbReference>
<dbReference type="Proteomes" id="UP000472335">
    <property type="component" value="Unassembled WGS sequence"/>
</dbReference>
<dbReference type="SUPFAM" id="SSF103473">
    <property type="entry name" value="MFS general substrate transporter"/>
    <property type="match status" value="1"/>
</dbReference>
<feature type="transmembrane region" description="Helical" evidence="5">
    <location>
        <begin position="310"/>
        <end position="336"/>
    </location>
</feature>
<dbReference type="AlphaFoldDB" id="A0A6G4UX50"/>
<feature type="transmembrane region" description="Helical" evidence="5">
    <location>
        <begin position="92"/>
        <end position="113"/>
    </location>
</feature>
<comment type="subcellular location">
    <subcellularLocation>
        <location evidence="1">Cell membrane</location>
        <topology evidence="1">Multi-pass membrane protein</topology>
    </subcellularLocation>
</comment>
<evidence type="ECO:0000256" key="3">
    <source>
        <dbReference type="ARBA" id="ARBA00022989"/>
    </source>
</evidence>
<feature type="transmembrane region" description="Helical" evidence="5">
    <location>
        <begin position="285"/>
        <end position="304"/>
    </location>
</feature>
<evidence type="ECO:0000256" key="5">
    <source>
        <dbReference type="SAM" id="Phobius"/>
    </source>
</evidence>
<feature type="transmembrane region" description="Helical" evidence="5">
    <location>
        <begin position="125"/>
        <end position="144"/>
    </location>
</feature>
<dbReference type="EMBL" id="JAAKZY010000002">
    <property type="protein sequence ID" value="NGO06267.1"/>
    <property type="molecule type" value="Genomic_DNA"/>
</dbReference>
<feature type="domain" description="Major facilitator superfamily (MFS) profile" evidence="6">
    <location>
        <begin position="214"/>
        <end position="404"/>
    </location>
</feature>
<reference evidence="7 8" key="1">
    <citation type="submission" date="2020-02" db="EMBL/GenBank/DDBJ databases">
        <title>Whole-genome analyses of novel actinobacteria.</title>
        <authorList>
            <person name="Sahin N."/>
            <person name="Gencbay T."/>
        </authorList>
    </citation>
    <scope>NUCLEOTIDE SEQUENCE [LARGE SCALE GENOMIC DNA]</scope>
    <source>
        <strain evidence="7 8">HC44</strain>
    </source>
</reference>
<sequence>MLTLGQVVGAGALGAAVTIGGFVVEGIVGVATPWVGLSTAAVTAGSGAMAQVLARVMARRGRRVGMQLGYGLAALGGLVACAGVQISSLAVFLGGLLLYGAGSATNLLARYAATDLAEPDERSRAMGRILFAATFGAIFGPTLVGPAEALGQSVFGLEKYAGPWLLSSFFFLCAMVNVGVRLRPDPLAVWAEGNDAAHGQTVAVRSVRVGDSLRLIATASAARLALLSMVVAQAVMVGVMAMSPIEMKTHHHEAVIPFVVSAHMAGMFAFSPLVGRVADRFGRFVAMRSGALVLVLAGCTGTVANSVPLMFVSMFTVGLGWALVFIGASTLLVDTVTSGDRVPVQGTADFVIAVSGGIAGVLCGFLLSWVGFAALALGSAGLSVLLLLGVSGQRRREKSVVEAG</sequence>
<feature type="transmembrane region" description="Helical" evidence="5">
    <location>
        <begin position="68"/>
        <end position="86"/>
    </location>
</feature>